<reference evidence="2" key="1">
    <citation type="journal article" date="2013" name="Nature">
        <title>Draft genome of the wheat A-genome progenitor Triticum urartu.</title>
        <authorList>
            <person name="Ling H.Q."/>
            <person name="Zhao S."/>
            <person name="Liu D."/>
            <person name="Wang J."/>
            <person name="Sun H."/>
            <person name="Zhang C."/>
            <person name="Fan H."/>
            <person name="Li D."/>
            <person name="Dong L."/>
            <person name="Tao Y."/>
            <person name="Gao C."/>
            <person name="Wu H."/>
            <person name="Li Y."/>
            <person name="Cui Y."/>
            <person name="Guo X."/>
            <person name="Zheng S."/>
            <person name="Wang B."/>
            <person name="Yu K."/>
            <person name="Liang Q."/>
            <person name="Yang W."/>
            <person name="Lou X."/>
            <person name="Chen J."/>
            <person name="Feng M."/>
            <person name="Jian J."/>
            <person name="Zhang X."/>
            <person name="Luo G."/>
            <person name="Jiang Y."/>
            <person name="Liu J."/>
            <person name="Wang Z."/>
            <person name="Sha Y."/>
            <person name="Zhang B."/>
            <person name="Wu H."/>
            <person name="Tang D."/>
            <person name="Shen Q."/>
            <person name="Xue P."/>
            <person name="Zou S."/>
            <person name="Wang X."/>
            <person name="Liu X."/>
            <person name="Wang F."/>
            <person name="Yang Y."/>
            <person name="An X."/>
            <person name="Dong Z."/>
            <person name="Zhang K."/>
            <person name="Zhang X."/>
            <person name="Luo M.C."/>
            <person name="Dvorak J."/>
            <person name="Tong Y."/>
            <person name="Wang J."/>
            <person name="Yang H."/>
            <person name="Li Z."/>
            <person name="Wang D."/>
            <person name="Zhang A."/>
            <person name="Wang J."/>
        </authorList>
    </citation>
    <scope>NUCLEOTIDE SEQUENCE</scope>
    <source>
        <strain evidence="2">cv. G1812</strain>
    </source>
</reference>
<dbReference type="EnsemblPlants" id="TuG1812G0200005098.01.T02">
    <property type="protein sequence ID" value="TuG1812G0200005098.01.T02.cds338346"/>
    <property type="gene ID" value="TuG1812G0200005098.01"/>
</dbReference>
<dbReference type="Proteomes" id="UP000015106">
    <property type="component" value="Chromosome 2"/>
</dbReference>
<name>A0A8R7PK86_TRIUA</name>
<keyword evidence="2" id="KW-1185">Reference proteome</keyword>
<dbReference type="Gramene" id="TuG1812G0200005098.01.T02">
    <property type="protein sequence ID" value="TuG1812G0200005098.01.T02.cds338346"/>
    <property type="gene ID" value="TuG1812G0200005098.01"/>
</dbReference>
<evidence type="ECO:0000313" key="2">
    <source>
        <dbReference type="Proteomes" id="UP000015106"/>
    </source>
</evidence>
<dbReference type="AlphaFoldDB" id="A0A8R7PK86"/>
<sequence length="54" mass="6156">MHIVVPTPYDQIFLVILSTPTVMSPGKWRISVSFPYALLLTYSISRTVHSLYCI</sequence>
<organism evidence="1 2">
    <name type="scientific">Triticum urartu</name>
    <name type="common">Red wild einkorn</name>
    <name type="synonym">Crithodium urartu</name>
    <dbReference type="NCBI Taxonomy" id="4572"/>
    <lineage>
        <taxon>Eukaryota</taxon>
        <taxon>Viridiplantae</taxon>
        <taxon>Streptophyta</taxon>
        <taxon>Embryophyta</taxon>
        <taxon>Tracheophyta</taxon>
        <taxon>Spermatophyta</taxon>
        <taxon>Magnoliopsida</taxon>
        <taxon>Liliopsida</taxon>
        <taxon>Poales</taxon>
        <taxon>Poaceae</taxon>
        <taxon>BOP clade</taxon>
        <taxon>Pooideae</taxon>
        <taxon>Triticodae</taxon>
        <taxon>Triticeae</taxon>
        <taxon>Triticinae</taxon>
        <taxon>Triticum</taxon>
    </lineage>
</organism>
<accession>A0A8R7PK86</accession>
<protein>
    <submittedName>
        <fullName evidence="1">Uncharacterized protein</fullName>
    </submittedName>
</protein>
<proteinExistence type="predicted"/>
<reference evidence="1" key="2">
    <citation type="submission" date="2018-03" db="EMBL/GenBank/DDBJ databases">
        <title>The Triticum urartu genome reveals the dynamic nature of wheat genome evolution.</title>
        <authorList>
            <person name="Ling H."/>
            <person name="Ma B."/>
            <person name="Shi X."/>
            <person name="Liu H."/>
            <person name="Dong L."/>
            <person name="Sun H."/>
            <person name="Cao Y."/>
            <person name="Gao Q."/>
            <person name="Zheng S."/>
            <person name="Li Y."/>
            <person name="Yu Y."/>
            <person name="Du H."/>
            <person name="Qi M."/>
            <person name="Li Y."/>
            <person name="Yu H."/>
            <person name="Cui Y."/>
            <person name="Wang N."/>
            <person name="Chen C."/>
            <person name="Wu H."/>
            <person name="Zhao Y."/>
            <person name="Zhang J."/>
            <person name="Li Y."/>
            <person name="Zhou W."/>
            <person name="Zhang B."/>
            <person name="Hu W."/>
            <person name="Eijk M."/>
            <person name="Tang J."/>
            <person name="Witsenboer H."/>
            <person name="Zhao S."/>
            <person name="Li Z."/>
            <person name="Zhang A."/>
            <person name="Wang D."/>
            <person name="Liang C."/>
        </authorList>
    </citation>
    <scope>NUCLEOTIDE SEQUENCE [LARGE SCALE GENOMIC DNA]</scope>
    <source>
        <strain evidence="1">cv. G1812</strain>
    </source>
</reference>
<reference evidence="1" key="3">
    <citation type="submission" date="2022-06" db="UniProtKB">
        <authorList>
            <consortium name="EnsemblPlants"/>
        </authorList>
    </citation>
    <scope>IDENTIFICATION</scope>
</reference>
<evidence type="ECO:0000313" key="1">
    <source>
        <dbReference type="EnsemblPlants" id="TuG1812G0200005098.01.T02.cds338346"/>
    </source>
</evidence>